<feature type="compositionally biased region" description="Basic and acidic residues" evidence="1">
    <location>
        <begin position="66"/>
        <end position="83"/>
    </location>
</feature>
<gene>
    <name evidence="2" type="ORF">Pyn_16985</name>
</gene>
<comment type="caution">
    <text evidence="2">The sequence shown here is derived from an EMBL/GenBank/DDBJ whole genome shotgun (WGS) entry which is preliminary data.</text>
</comment>
<organism evidence="2 3">
    <name type="scientific">Prunus yedoensis var. nudiflora</name>
    <dbReference type="NCBI Taxonomy" id="2094558"/>
    <lineage>
        <taxon>Eukaryota</taxon>
        <taxon>Viridiplantae</taxon>
        <taxon>Streptophyta</taxon>
        <taxon>Embryophyta</taxon>
        <taxon>Tracheophyta</taxon>
        <taxon>Spermatophyta</taxon>
        <taxon>Magnoliopsida</taxon>
        <taxon>eudicotyledons</taxon>
        <taxon>Gunneridae</taxon>
        <taxon>Pentapetalae</taxon>
        <taxon>rosids</taxon>
        <taxon>fabids</taxon>
        <taxon>Rosales</taxon>
        <taxon>Rosaceae</taxon>
        <taxon>Amygdaloideae</taxon>
        <taxon>Amygdaleae</taxon>
        <taxon>Prunus</taxon>
    </lineage>
</organism>
<dbReference type="Proteomes" id="UP000250321">
    <property type="component" value="Unassembled WGS sequence"/>
</dbReference>
<evidence type="ECO:0000313" key="3">
    <source>
        <dbReference type="Proteomes" id="UP000250321"/>
    </source>
</evidence>
<keyword evidence="3" id="KW-1185">Reference proteome</keyword>
<evidence type="ECO:0000256" key="1">
    <source>
        <dbReference type="SAM" id="MobiDB-lite"/>
    </source>
</evidence>
<proteinExistence type="predicted"/>
<dbReference type="AlphaFoldDB" id="A0A314Z0K9"/>
<feature type="compositionally biased region" description="Acidic residues" evidence="1">
    <location>
        <begin position="28"/>
        <end position="39"/>
    </location>
</feature>
<protein>
    <submittedName>
        <fullName evidence="2">Uncharacterized protein</fullName>
    </submittedName>
</protein>
<feature type="region of interest" description="Disordered" evidence="1">
    <location>
        <begin position="1"/>
        <end position="97"/>
    </location>
</feature>
<name>A0A314Z0K9_PRUYE</name>
<evidence type="ECO:0000313" key="2">
    <source>
        <dbReference type="EMBL" id="PQQ12389.1"/>
    </source>
</evidence>
<reference evidence="2 3" key="1">
    <citation type="submission" date="2018-02" db="EMBL/GenBank/DDBJ databases">
        <title>Draft genome of wild Prunus yedoensis var. nudiflora.</title>
        <authorList>
            <person name="Baek S."/>
            <person name="Kim J.-H."/>
            <person name="Choi K."/>
            <person name="Kim G.-B."/>
            <person name="Cho A."/>
            <person name="Jang H."/>
            <person name="Shin C.-H."/>
            <person name="Yu H.-J."/>
            <person name="Mun J.-H."/>
        </authorList>
    </citation>
    <scope>NUCLEOTIDE SEQUENCE [LARGE SCALE GENOMIC DNA]</scope>
    <source>
        <strain evidence="3">cv. Jeju island</strain>
        <tissue evidence="2">Leaf</tissue>
    </source>
</reference>
<sequence length="153" mass="16596">MSILQTRFADARKGGSESLGPKVVVAVDDNDGNDEDDAIEFGISAHEQGSIRSTSGTDEDLDEDSYYSRDEGTYPDPDTHSEEPDTSDMPPGFASSHERHINLELDTARHYTEAGSSLPTDVTDCTQATNTVSVIGFQSSMAWSCLFSCYLSL</sequence>
<accession>A0A314Z0K9</accession>
<dbReference type="EMBL" id="PJQY01000357">
    <property type="protein sequence ID" value="PQQ12389.1"/>
    <property type="molecule type" value="Genomic_DNA"/>
</dbReference>